<feature type="compositionally biased region" description="Low complexity" evidence="1">
    <location>
        <begin position="141"/>
        <end position="156"/>
    </location>
</feature>
<feature type="signal peptide" evidence="2">
    <location>
        <begin position="1"/>
        <end position="25"/>
    </location>
</feature>
<proteinExistence type="predicted"/>
<evidence type="ECO:0000256" key="2">
    <source>
        <dbReference type="SAM" id="SignalP"/>
    </source>
</evidence>
<keyword evidence="4" id="KW-1185">Reference proteome</keyword>
<feature type="chain" id="PRO_5018722315" evidence="2">
    <location>
        <begin position="26"/>
        <end position="210"/>
    </location>
</feature>
<reference evidence="3" key="1">
    <citation type="submission" date="2018-11" db="EMBL/GenBank/DDBJ databases">
        <authorList>
            <consortium name="Pathogen Informatics"/>
        </authorList>
    </citation>
    <scope>NUCLEOTIDE SEQUENCE</scope>
</reference>
<comment type="caution">
    <text evidence="3">The sequence shown here is derived from an EMBL/GenBank/DDBJ whole genome shotgun (WGS) entry which is preliminary data.</text>
</comment>
<dbReference type="Proteomes" id="UP000784294">
    <property type="component" value="Unassembled WGS sequence"/>
</dbReference>
<name>A0A3S5C651_9PLAT</name>
<accession>A0A3S5C651</accession>
<evidence type="ECO:0000313" key="3">
    <source>
        <dbReference type="EMBL" id="VEL37853.1"/>
    </source>
</evidence>
<gene>
    <name evidence="3" type="ORF">PXEA_LOCUS31293</name>
</gene>
<dbReference type="EMBL" id="CAAALY010256147">
    <property type="protein sequence ID" value="VEL37853.1"/>
    <property type="molecule type" value="Genomic_DNA"/>
</dbReference>
<evidence type="ECO:0000313" key="4">
    <source>
        <dbReference type="Proteomes" id="UP000784294"/>
    </source>
</evidence>
<dbReference type="AlphaFoldDB" id="A0A3S5C651"/>
<protein>
    <submittedName>
        <fullName evidence="3">Uncharacterized protein</fullName>
    </submittedName>
</protein>
<feature type="region of interest" description="Disordered" evidence="1">
    <location>
        <begin position="124"/>
        <end position="178"/>
    </location>
</feature>
<organism evidence="3 4">
    <name type="scientific">Protopolystoma xenopodis</name>
    <dbReference type="NCBI Taxonomy" id="117903"/>
    <lineage>
        <taxon>Eukaryota</taxon>
        <taxon>Metazoa</taxon>
        <taxon>Spiralia</taxon>
        <taxon>Lophotrochozoa</taxon>
        <taxon>Platyhelminthes</taxon>
        <taxon>Monogenea</taxon>
        <taxon>Polyopisthocotylea</taxon>
        <taxon>Polystomatidea</taxon>
        <taxon>Polystomatidae</taxon>
        <taxon>Protopolystoma</taxon>
    </lineage>
</organism>
<evidence type="ECO:0000256" key="1">
    <source>
        <dbReference type="SAM" id="MobiDB-lite"/>
    </source>
</evidence>
<keyword evidence="2" id="KW-0732">Signal</keyword>
<sequence length="210" mass="22075">MKWSSLQVGILKHFSLCAILLQTSCLVLLGDRNTQAPASPPLGVQYPLDDPAASTTAFCPREDQVASPPSGSRPNFPPVGIVTSSDLLRAIFIGLQLSGRPPHPPLCPDNAEAEAGQSSPDALRHLLRPCAPPHRQHCPIPSSASSNSPFSSTTASGRAHPPPLGRKADSLSSRPDSGCYHGSPHVEVGNALVLSFSLYLRLRPATEGVG</sequence>